<keyword evidence="1" id="KW-0812">Transmembrane</keyword>
<dbReference type="AlphaFoldDB" id="A0AAE1MI08"/>
<feature type="transmembrane region" description="Helical" evidence="1">
    <location>
        <begin position="12"/>
        <end position="35"/>
    </location>
</feature>
<keyword evidence="1" id="KW-1133">Transmembrane helix</keyword>
<evidence type="ECO:0000256" key="1">
    <source>
        <dbReference type="SAM" id="Phobius"/>
    </source>
</evidence>
<name>A0AAE1MI08_9FABA</name>
<dbReference type="EMBL" id="JAWXYG010000010">
    <property type="protein sequence ID" value="KAK4261011.1"/>
    <property type="molecule type" value="Genomic_DNA"/>
</dbReference>
<evidence type="ECO:0000313" key="2">
    <source>
        <dbReference type="EMBL" id="KAK4261011.1"/>
    </source>
</evidence>
<feature type="transmembrane region" description="Helical" evidence="1">
    <location>
        <begin position="41"/>
        <end position="59"/>
    </location>
</feature>
<evidence type="ECO:0000313" key="3">
    <source>
        <dbReference type="Proteomes" id="UP001293593"/>
    </source>
</evidence>
<keyword evidence="3" id="KW-1185">Reference proteome</keyword>
<dbReference type="Proteomes" id="UP001293593">
    <property type="component" value="Unassembled WGS sequence"/>
</dbReference>
<keyword evidence="1" id="KW-0472">Membrane</keyword>
<protein>
    <submittedName>
        <fullName evidence="2">Uncharacterized protein</fullName>
    </submittedName>
</protein>
<comment type="caution">
    <text evidence="2">The sequence shown here is derived from an EMBL/GenBank/DDBJ whole genome shotgun (WGS) entry which is preliminary data.</text>
</comment>
<accession>A0AAE1MI08</accession>
<sequence length="142" mass="15685">MTNVRKLSGPDVRSPVTLLLIVVPATIYVFVAWLLQHEHSSILVMTILFIISVLVILLLTSSRDPGIIPPEEDAGGRQTPRLQEEIPVYFAPDFSLPSQVSRGSIVAKVFRGEPGSPTATPKRPIRTLLFNSTRGFRDELIP</sequence>
<gene>
    <name evidence="2" type="ORF">QN277_004065</name>
</gene>
<organism evidence="2 3">
    <name type="scientific">Acacia crassicarpa</name>
    <name type="common">northern wattle</name>
    <dbReference type="NCBI Taxonomy" id="499986"/>
    <lineage>
        <taxon>Eukaryota</taxon>
        <taxon>Viridiplantae</taxon>
        <taxon>Streptophyta</taxon>
        <taxon>Embryophyta</taxon>
        <taxon>Tracheophyta</taxon>
        <taxon>Spermatophyta</taxon>
        <taxon>Magnoliopsida</taxon>
        <taxon>eudicotyledons</taxon>
        <taxon>Gunneridae</taxon>
        <taxon>Pentapetalae</taxon>
        <taxon>rosids</taxon>
        <taxon>fabids</taxon>
        <taxon>Fabales</taxon>
        <taxon>Fabaceae</taxon>
        <taxon>Caesalpinioideae</taxon>
        <taxon>mimosoid clade</taxon>
        <taxon>Acacieae</taxon>
        <taxon>Acacia</taxon>
    </lineage>
</organism>
<reference evidence="2" key="1">
    <citation type="submission" date="2023-10" db="EMBL/GenBank/DDBJ databases">
        <title>Chromosome-level genome of the transformable northern wattle, Acacia crassicarpa.</title>
        <authorList>
            <person name="Massaro I."/>
            <person name="Sinha N.R."/>
            <person name="Poethig S."/>
            <person name="Leichty A.R."/>
        </authorList>
    </citation>
    <scope>NUCLEOTIDE SEQUENCE</scope>
    <source>
        <strain evidence="2">Acra3RX</strain>
        <tissue evidence="2">Leaf</tissue>
    </source>
</reference>
<proteinExistence type="predicted"/>